<name>A0ABD0LHE9_9CAEN</name>
<sequence length="83" mass="9062">MRGKVQRISRSPVSATQAAVTESMYLNRKDSCGLLTAAMVVSELLERRVLRLPTPPVLVPSYIPARGMLLSDPAGRRKCPCGH</sequence>
<dbReference type="EMBL" id="JACVVK020000050">
    <property type="protein sequence ID" value="KAK7498528.1"/>
    <property type="molecule type" value="Genomic_DNA"/>
</dbReference>
<gene>
    <name evidence="1" type="ORF">BaRGS_00010188</name>
</gene>
<protein>
    <submittedName>
        <fullName evidence="1">Uncharacterized protein</fullName>
    </submittedName>
</protein>
<evidence type="ECO:0000313" key="1">
    <source>
        <dbReference type="EMBL" id="KAK7498528.1"/>
    </source>
</evidence>
<keyword evidence="2" id="KW-1185">Reference proteome</keyword>
<reference evidence="1 2" key="1">
    <citation type="journal article" date="2023" name="Sci. Data">
        <title>Genome assembly of the Korean intertidal mud-creeper Batillaria attramentaria.</title>
        <authorList>
            <person name="Patra A.K."/>
            <person name="Ho P.T."/>
            <person name="Jun S."/>
            <person name="Lee S.J."/>
            <person name="Kim Y."/>
            <person name="Won Y.J."/>
        </authorList>
    </citation>
    <scope>NUCLEOTIDE SEQUENCE [LARGE SCALE GENOMIC DNA]</scope>
    <source>
        <strain evidence="1">Wonlab-2016</strain>
    </source>
</reference>
<accession>A0ABD0LHE9</accession>
<dbReference type="Proteomes" id="UP001519460">
    <property type="component" value="Unassembled WGS sequence"/>
</dbReference>
<dbReference type="AlphaFoldDB" id="A0ABD0LHE9"/>
<organism evidence="1 2">
    <name type="scientific">Batillaria attramentaria</name>
    <dbReference type="NCBI Taxonomy" id="370345"/>
    <lineage>
        <taxon>Eukaryota</taxon>
        <taxon>Metazoa</taxon>
        <taxon>Spiralia</taxon>
        <taxon>Lophotrochozoa</taxon>
        <taxon>Mollusca</taxon>
        <taxon>Gastropoda</taxon>
        <taxon>Caenogastropoda</taxon>
        <taxon>Sorbeoconcha</taxon>
        <taxon>Cerithioidea</taxon>
        <taxon>Batillariidae</taxon>
        <taxon>Batillaria</taxon>
    </lineage>
</organism>
<comment type="caution">
    <text evidence="1">The sequence shown here is derived from an EMBL/GenBank/DDBJ whole genome shotgun (WGS) entry which is preliminary data.</text>
</comment>
<evidence type="ECO:0000313" key="2">
    <source>
        <dbReference type="Proteomes" id="UP001519460"/>
    </source>
</evidence>
<proteinExistence type="predicted"/>